<evidence type="ECO:0000259" key="5">
    <source>
        <dbReference type="PROSITE" id="PS50887"/>
    </source>
</evidence>
<dbReference type="EC" id="2.7.7.65" evidence="2"/>
<dbReference type="InterPro" id="IPR050469">
    <property type="entry name" value="Diguanylate_Cyclase"/>
</dbReference>
<dbReference type="CDD" id="cd01949">
    <property type="entry name" value="GGDEF"/>
    <property type="match status" value="1"/>
</dbReference>
<gene>
    <name evidence="6" type="ORF">FHR99_001448</name>
</gene>
<proteinExistence type="predicted"/>
<keyword evidence="4" id="KW-0472">Membrane</keyword>
<protein>
    <recommendedName>
        <fullName evidence="2">diguanylate cyclase</fullName>
        <ecNumber evidence="2">2.7.7.65</ecNumber>
    </recommendedName>
</protein>
<feature type="transmembrane region" description="Helical" evidence="4">
    <location>
        <begin position="101"/>
        <end position="121"/>
    </location>
</feature>
<dbReference type="InterPro" id="IPR000160">
    <property type="entry name" value="GGDEF_dom"/>
</dbReference>
<dbReference type="FunFam" id="3.30.70.270:FF:000001">
    <property type="entry name" value="Diguanylate cyclase domain protein"/>
    <property type="match status" value="1"/>
</dbReference>
<feature type="transmembrane region" description="Helical" evidence="4">
    <location>
        <begin position="41"/>
        <end position="60"/>
    </location>
</feature>
<evidence type="ECO:0000256" key="3">
    <source>
        <dbReference type="ARBA" id="ARBA00034247"/>
    </source>
</evidence>
<comment type="catalytic activity">
    <reaction evidence="3">
        <text>2 GTP = 3',3'-c-di-GMP + 2 diphosphate</text>
        <dbReference type="Rhea" id="RHEA:24898"/>
        <dbReference type="ChEBI" id="CHEBI:33019"/>
        <dbReference type="ChEBI" id="CHEBI:37565"/>
        <dbReference type="ChEBI" id="CHEBI:58805"/>
        <dbReference type="EC" id="2.7.7.65"/>
    </reaction>
</comment>
<dbReference type="PROSITE" id="PS50887">
    <property type="entry name" value="GGDEF"/>
    <property type="match status" value="1"/>
</dbReference>
<dbReference type="NCBIfam" id="TIGR00254">
    <property type="entry name" value="GGDEF"/>
    <property type="match status" value="1"/>
</dbReference>
<dbReference type="InterPro" id="IPR029787">
    <property type="entry name" value="Nucleotide_cyclase"/>
</dbReference>
<dbReference type="Pfam" id="PF00990">
    <property type="entry name" value="GGDEF"/>
    <property type="match status" value="1"/>
</dbReference>
<evidence type="ECO:0000256" key="2">
    <source>
        <dbReference type="ARBA" id="ARBA00012528"/>
    </source>
</evidence>
<feature type="transmembrane region" description="Helical" evidence="4">
    <location>
        <begin position="127"/>
        <end position="158"/>
    </location>
</feature>
<dbReference type="AlphaFoldDB" id="A0A7W4W4D0"/>
<dbReference type="PANTHER" id="PTHR45138:SF9">
    <property type="entry name" value="DIGUANYLATE CYCLASE DGCM-RELATED"/>
    <property type="match status" value="1"/>
</dbReference>
<sequence length="373" mass="40192">MQTTQTAPDAGLQPERGNRLSAGILLLKRHNDAVAVELQRLRYVLVSAAVIGALIIVNFATKARVSGQFNDAFFVSIGIAGLFTVVALIKAFTNRDLRSTAFYASIASAALATGLIAGGGVDNTGLYWAAPLICMQFFFMGANGGLFISSLLLIIVILEMYFPDIIPADYADAHATEALAGALALTALCYFNEHFRSRSHEAMSSQHTDKMVDAATDPLTGLTNRRFLDTFYFPACKTSPKEHFPLGCIVCDVDHFKQVNDTYGHAAGDSVLKKVANLLANNVRGSDVVSRVGGEEFLVLTQRTDIAAARRIAESMRVAIEALEPKEAGGRITASFGLSIAETPEELESVITAADECLYKAKNNGRNNVHCDY</sequence>
<dbReference type="SMART" id="SM00267">
    <property type="entry name" value="GGDEF"/>
    <property type="match status" value="1"/>
</dbReference>
<comment type="caution">
    <text evidence="6">The sequence shown here is derived from an EMBL/GenBank/DDBJ whole genome shotgun (WGS) entry which is preliminary data.</text>
</comment>
<dbReference type="RefSeq" id="WP_183409849.1">
    <property type="nucleotide sequence ID" value="NZ_JACHWY010000001.1"/>
</dbReference>
<dbReference type="GO" id="GO:0052621">
    <property type="term" value="F:diguanylate cyclase activity"/>
    <property type="evidence" value="ECO:0007669"/>
    <property type="project" value="UniProtKB-EC"/>
</dbReference>
<feature type="transmembrane region" description="Helical" evidence="4">
    <location>
        <begin position="72"/>
        <end position="89"/>
    </location>
</feature>
<organism evidence="6 7">
    <name type="scientific">Litorivivens lipolytica</name>
    <dbReference type="NCBI Taxonomy" id="1524264"/>
    <lineage>
        <taxon>Bacteria</taxon>
        <taxon>Pseudomonadati</taxon>
        <taxon>Pseudomonadota</taxon>
        <taxon>Gammaproteobacteria</taxon>
        <taxon>Litorivivens</taxon>
    </lineage>
</organism>
<keyword evidence="4" id="KW-0812">Transmembrane</keyword>
<feature type="domain" description="GGDEF" evidence="5">
    <location>
        <begin position="244"/>
        <end position="373"/>
    </location>
</feature>
<accession>A0A7W4W4D0</accession>
<dbReference type="InterPro" id="IPR043128">
    <property type="entry name" value="Rev_trsase/Diguanyl_cyclase"/>
</dbReference>
<evidence type="ECO:0000313" key="7">
    <source>
        <dbReference type="Proteomes" id="UP000537130"/>
    </source>
</evidence>
<evidence type="ECO:0000313" key="6">
    <source>
        <dbReference type="EMBL" id="MBB3047212.1"/>
    </source>
</evidence>
<evidence type="ECO:0000256" key="1">
    <source>
        <dbReference type="ARBA" id="ARBA00001946"/>
    </source>
</evidence>
<dbReference type="Gene3D" id="3.30.70.270">
    <property type="match status" value="1"/>
</dbReference>
<keyword evidence="7" id="KW-1185">Reference proteome</keyword>
<reference evidence="6 7" key="1">
    <citation type="submission" date="2020-08" db="EMBL/GenBank/DDBJ databases">
        <title>Genomic Encyclopedia of Type Strains, Phase III (KMG-III): the genomes of soil and plant-associated and newly described type strains.</title>
        <authorList>
            <person name="Whitman W."/>
        </authorList>
    </citation>
    <scope>NUCLEOTIDE SEQUENCE [LARGE SCALE GENOMIC DNA]</scope>
    <source>
        <strain evidence="6 7">CECT 8654</strain>
    </source>
</reference>
<keyword evidence="4" id="KW-1133">Transmembrane helix</keyword>
<dbReference type="PANTHER" id="PTHR45138">
    <property type="entry name" value="REGULATORY COMPONENTS OF SENSORY TRANSDUCTION SYSTEM"/>
    <property type="match status" value="1"/>
</dbReference>
<dbReference type="EMBL" id="JACHWY010000001">
    <property type="protein sequence ID" value="MBB3047212.1"/>
    <property type="molecule type" value="Genomic_DNA"/>
</dbReference>
<evidence type="ECO:0000256" key="4">
    <source>
        <dbReference type="SAM" id="Phobius"/>
    </source>
</evidence>
<name>A0A7W4W4D0_9GAMM</name>
<dbReference type="SUPFAM" id="SSF55073">
    <property type="entry name" value="Nucleotide cyclase"/>
    <property type="match status" value="1"/>
</dbReference>
<comment type="cofactor">
    <cofactor evidence="1">
        <name>Mg(2+)</name>
        <dbReference type="ChEBI" id="CHEBI:18420"/>
    </cofactor>
</comment>
<dbReference type="Proteomes" id="UP000537130">
    <property type="component" value="Unassembled WGS sequence"/>
</dbReference>